<evidence type="ECO:0000313" key="1">
    <source>
        <dbReference type="EMBL" id="KAK9119194.1"/>
    </source>
</evidence>
<gene>
    <name evidence="1" type="ORF">Scep_017287</name>
</gene>
<proteinExistence type="predicted"/>
<dbReference type="EMBL" id="JBBNAG010000007">
    <property type="protein sequence ID" value="KAK9119194.1"/>
    <property type="molecule type" value="Genomic_DNA"/>
</dbReference>
<comment type="caution">
    <text evidence="1">The sequence shown here is derived from an EMBL/GenBank/DDBJ whole genome shotgun (WGS) entry which is preliminary data.</text>
</comment>
<reference evidence="1 2" key="1">
    <citation type="submission" date="2024-01" db="EMBL/GenBank/DDBJ databases">
        <title>Genome assemblies of Stephania.</title>
        <authorList>
            <person name="Yang L."/>
        </authorList>
    </citation>
    <scope>NUCLEOTIDE SEQUENCE [LARGE SCALE GENOMIC DNA]</scope>
    <source>
        <strain evidence="1">JXDWG</strain>
        <tissue evidence="1">Leaf</tissue>
    </source>
</reference>
<protein>
    <submittedName>
        <fullName evidence="1">Uncharacterized protein</fullName>
    </submittedName>
</protein>
<keyword evidence="2" id="KW-1185">Reference proteome</keyword>
<dbReference type="Proteomes" id="UP001419268">
    <property type="component" value="Unassembled WGS sequence"/>
</dbReference>
<name>A0AAP0IPA9_9MAGN</name>
<dbReference type="AlphaFoldDB" id="A0AAP0IPA9"/>
<organism evidence="1 2">
    <name type="scientific">Stephania cephalantha</name>
    <dbReference type="NCBI Taxonomy" id="152367"/>
    <lineage>
        <taxon>Eukaryota</taxon>
        <taxon>Viridiplantae</taxon>
        <taxon>Streptophyta</taxon>
        <taxon>Embryophyta</taxon>
        <taxon>Tracheophyta</taxon>
        <taxon>Spermatophyta</taxon>
        <taxon>Magnoliopsida</taxon>
        <taxon>Ranunculales</taxon>
        <taxon>Menispermaceae</taxon>
        <taxon>Menispermoideae</taxon>
        <taxon>Cissampelideae</taxon>
        <taxon>Stephania</taxon>
    </lineage>
</organism>
<evidence type="ECO:0000313" key="2">
    <source>
        <dbReference type="Proteomes" id="UP001419268"/>
    </source>
</evidence>
<sequence length="59" mass="7010">MRKNEKKQSKNPRKHIWRRGYTWWQCGVLRHIVGKKCTTWESKASGKNESGGSVHLRRC</sequence>
<accession>A0AAP0IPA9</accession>